<organism evidence="2 3">
    <name type="scientific">Ectobacillus funiculus</name>
    <dbReference type="NCBI Taxonomy" id="137993"/>
    <lineage>
        <taxon>Bacteria</taxon>
        <taxon>Bacillati</taxon>
        <taxon>Bacillota</taxon>
        <taxon>Bacilli</taxon>
        <taxon>Bacillales</taxon>
        <taxon>Bacillaceae</taxon>
        <taxon>Ectobacillus</taxon>
    </lineage>
</organism>
<keyword evidence="1" id="KW-0812">Transmembrane</keyword>
<dbReference type="RefSeq" id="WP_379949413.1">
    <property type="nucleotide sequence ID" value="NZ_JBHMAF010000060.1"/>
</dbReference>
<evidence type="ECO:0000313" key="3">
    <source>
        <dbReference type="Proteomes" id="UP001589609"/>
    </source>
</evidence>
<keyword evidence="1" id="KW-1133">Transmembrane helix</keyword>
<feature type="transmembrane region" description="Helical" evidence="1">
    <location>
        <begin position="63"/>
        <end position="85"/>
    </location>
</feature>
<proteinExistence type="predicted"/>
<keyword evidence="1" id="KW-0472">Membrane</keyword>
<name>A0ABV5WET2_9BACI</name>
<accession>A0ABV5WET2</accession>
<comment type="caution">
    <text evidence="2">The sequence shown here is derived from an EMBL/GenBank/DDBJ whole genome shotgun (WGS) entry which is preliminary data.</text>
</comment>
<dbReference type="Proteomes" id="UP001589609">
    <property type="component" value="Unassembled WGS sequence"/>
</dbReference>
<keyword evidence="3" id="KW-1185">Reference proteome</keyword>
<sequence length="305" mass="35421">MKQETLSQAVKRALFKQKTKKIAAIIFWIQIVILVIVLCYLLQQISPFFKQFELIDLSDPTTAGLVGAFGGALISLLGSFFANSYMHKKQQESRGIVTRKNVIYSPLYDGLKALQGQIDSPNYPRNLLFNKNQEMPHHHDNVPHFYAWSRIKSDVRYTQVPSYLITALDNLEKCGLDYIKYRTNALKDIEENLTEIADKITSIKHFHSRIHYTRNEELLDKLLRNETIQDLNIAGYYKDFNTTITEEEYSLIKDCLNNKCGSLTNVENTRQTYEMFISSLNDLINGIETLMNFIHQNFEFLDRNI</sequence>
<protein>
    <recommendedName>
        <fullName evidence="4">Phage abortive infection protein</fullName>
    </recommendedName>
</protein>
<evidence type="ECO:0008006" key="4">
    <source>
        <dbReference type="Google" id="ProtNLM"/>
    </source>
</evidence>
<feature type="transmembrane region" description="Helical" evidence="1">
    <location>
        <begin position="21"/>
        <end position="43"/>
    </location>
</feature>
<reference evidence="2 3" key="1">
    <citation type="submission" date="2024-09" db="EMBL/GenBank/DDBJ databases">
        <authorList>
            <person name="Sun Q."/>
            <person name="Mori K."/>
        </authorList>
    </citation>
    <scope>NUCLEOTIDE SEQUENCE [LARGE SCALE GENOMIC DNA]</scope>
    <source>
        <strain evidence="2 3">JCM 11201</strain>
    </source>
</reference>
<gene>
    <name evidence="2" type="ORF">ACFFMS_11730</name>
</gene>
<dbReference type="EMBL" id="JBHMAF010000060">
    <property type="protein sequence ID" value="MFB9759119.1"/>
    <property type="molecule type" value="Genomic_DNA"/>
</dbReference>
<evidence type="ECO:0000313" key="2">
    <source>
        <dbReference type="EMBL" id="MFB9759119.1"/>
    </source>
</evidence>
<evidence type="ECO:0000256" key="1">
    <source>
        <dbReference type="SAM" id="Phobius"/>
    </source>
</evidence>